<dbReference type="Proteomes" id="UP000078340">
    <property type="component" value="Unassembled WGS sequence"/>
</dbReference>
<reference evidence="3 4" key="1">
    <citation type="submission" date="2016-02" db="EMBL/GenBank/DDBJ databases">
        <title>Biosynthesis of antibiotic leucinostatins and their inhibition on Phytophthora in bio-control Purpureocillium lilacinum.</title>
        <authorList>
            <person name="Wang G."/>
            <person name="Liu Z."/>
            <person name="Lin R."/>
            <person name="Li E."/>
            <person name="Mao Z."/>
            <person name="Ling J."/>
            <person name="Yin W."/>
            <person name="Xie B."/>
        </authorList>
    </citation>
    <scope>NUCLEOTIDE SEQUENCE [LARGE SCALE GENOMIC DNA]</scope>
    <source>
        <strain evidence="3">PLFJ-1</strain>
    </source>
</reference>
<evidence type="ECO:0000313" key="4">
    <source>
        <dbReference type="Proteomes" id="UP000078340"/>
    </source>
</evidence>
<dbReference type="AlphaFoldDB" id="A0A179HPJ9"/>
<comment type="caution">
    <text evidence="3">The sequence shown here is derived from an EMBL/GenBank/DDBJ whole genome shotgun (WGS) entry which is preliminary data.</text>
</comment>
<feature type="chain" id="PRO_5008103732" evidence="2">
    <location>
        <begin position="18"/>
        <end position="273"/>
    </location>
</feature>
<sequence>MKTSFLALSALAGAALGHTGKHLDDDKPMFFNTEWKVVARQDFALSFGGCHSGCTISLQNGATENSMKDVKVLTEQTSGSTFNVNLESVPAGVCAFKIINNSSRKENYGQKIDFDGPIAPADAPPSPTGIAPEGSLPTRIGNLPIGSLPTGIGKLPIGSLPVGGLPSGLSTVLRPIHHQSTASGIVPAITIPPVNVPAVATTSPSDVGEPVPTTGVVPPNTTAVGGTGDLGNATSSVDPSSRLPTTVISSVAGRAASPMALLAGVVVAAVYFL</sequence>
<feature type="compositionally biased region" description="Polar residues" evidence="1">
    <location>
        <begin position="232"/>
        <end position="241"/>
    </location>
</feature>
<organism evidence="3 4">
    <name type="scientific">Purpureocillium lilacinum</name>
    <name type="common">Paecilomyces lilacinus</name>
    <dbReference type="NCBI Taxonomy" id="33203"/>
    <lineage>
        <taxon>Eukaryota</taxon>
        <taxon>Fungi</taxon>
        <taxon>Dikarya</taxon>
        <taxon>Ascomycota</taxon>
        <taxon>Pezizomycotina</taxon>
        <taxon>Sordariomycetes</taxon>
        <taxon>Hypocreomycetidae</taxon>
        <taxon>Hypocreales</taxon>
        <taxon>Ophiocordycipitaceae</taxon>
        <taxon>Purpureocillium</taxon>
    </lineage>
</organism>
<evidence type="ECO:0000256" key="2">
    <source>
        <dbReference type="SAM" id="SignalP"/>
    </source>
</evidence>
<protein>
    <submittedName>
        <fullName evidence="3">Ser-thr-rich glycosyl-phosphatidyl-inositol-anchored membrane family domain-containing protein</fullName>
    </submittedName>
</protein>
<dbReference type="EMBL" id="LSBI01000003">
    <property type="protein sequence ID" value="OAQ91370.1"/>
    <property type="molecule type" value="Genomic_DNA"/>
</dbReference>
<feature type="signal peptide" evidence="2">
    <location>
        <begin position="1"/>
        <end position="17"/>
    </location>
</feature>
<proteinExistence type="predicted"/>
<evidence type="ECO:0000256" key="1">
    <source>
        <dbReference type="SAM" id="MobiDB-lite"/>
    </source>
</evidence>
<feature type="region of interest" description="Disordered" evidence="1">
    <location>
        <begin position="222"/>
        <end position="241"/>
    </location>
</feature>
<name>A0A179HPJ9_PURLI</name>
<gene>
    <name evidence="3" type="ORF">VFPFJ_03110</name>
</gene>
<evidence type="ECO:0000313" key="3">
    <source>
        <dbReference type="EMBL" id="OAQ91370.1"/>
    </source>
</evidence>
<accession>A0A179HPJ9</accession>
<keyword evidence="2" id="KW-0732">Signal</keyword>